<reference evidence="4" key="1">
    <citation type="submission" date="2021-01" db="EMBL/GenBank/DDBJ databases">
        <authorList>
            <person name="Corre E."/>
            <person name="Pelletier E."/>
            <person name="Niang G."/>
            <person name="Scheremetjew M."/>
            <person name="Finn R."/>
            <person name="Kale V."/>
            <person name="Holt S."/>
            <person name="Cochrane G."/>
            <person name="Meng A."/>
            <person name="Brown T."/>
            <person name="Cohen L."/>
        </authorList>
    </citation>
    <scope>NUCLEOTIDE SEQUENCE</scope>
    <source>
        <strain evidence="4">SAG 11-49</strain>
    </source>
</reference>
<dbReference type="Pfam" id="PF08240">
    <property type="entry name" value="ADH_N"/>
    <property type="match status" value="1"/>
</dbReference>
<evidence type="ECO:0000259" key="3">
    <source>
        <dbReference type="SMART" id="SM00829"/>
    </source>
</evidence>
<dbReference type="Pfam" id="PF00107">
    <property type="entry name" value="ADH_zinc_N"/>
    <property type="match status" value="1"/>
</dbReference>
<gene>
    <name evidence="4" type="ORF">CLEI1391_LOCUS9961</name>
</gene>
<dbReference type="AlphaFoldDB" id="A0A7S0RMK9"/>
<sequence>MAPTTQTAVQVLKFDAANYLENLKVVTDAPVPTPGDGEVLVKLLLRPVNPADIFSIMGVYPGYQPTSLPAVAGMEGMGVVEANGPGAAKFAPGTRVTAAVWPDFRTGGKGLWQQYVAVKEEWLVAVPDDISDDAAACAVVNPVTVLGMIDMVSPVPEGRYVVLTAAGSALARMAMGLCKAQGIKTIGIVRRRETFDEIRAAGATEVVCSADEDVVKRIGEITGGQGAWAALDCMAGDTTNKMCEAVRVGGKVVLYGGMDGLEAKVHLGYTLFKNVEIKGFWLMLWLWEMDAAQRQAVMDRVWAQYRAGVFSSGAGKEYPLEKVVEAVAEAAKPARGPKVLLRSSA</sequence>
<dbReference type="GO" id="GO:0070402">
    <property type="term" value="F:NADPH binding"/>
    <property type="evidence" value="ECO:0007669"/>
    <property type="project" value="TreeGrafter"/>
</dbReference>
<evidence type="ECO:0000256" key="1">
    <source>
        <dbReference type="ARBA" id="ARBA00022857"/>
    </source>
</evidence>
<dbReference type="InterPro" id="IPR011032">
    <property type="entry name" value="GroES-like_sf"/>
</dbReference>
<dbReference type="InterPro" id="IPR020843">
    <property type="entry name" value="ER"/>
</dbReference>
<keyword evidence="2" id="KW-0560">Oxidoreductase</keyword>
<accession>A0A7S0RMK9</accession>
<dbReference type="GO" id="GO:0016651">
    <property type="term" value="F:oxidoreductase activity, acting on NAD(P)H"/>
    <property type="evidence" value="ECO:0007669"/>
    <property type="project" value="TreeGrafter"/>
</dbReference>
<name>A0A7S0RMK9_9CHLO</name>
<keyword evidence="1" id="KW-0521">NADP</keyword>
<evidence type="ECO:0000313" key="4">
    <source>
        <dbReference type="EMBL" id="CAD8681142.1"/>
    </source>
</evidence>
<organism evidence="4">
    <name type="scientific">Chlamydomonas leiostraca</name>
    <dbReference type="NCBI Taxonomy" id="1034604"/>
    <lineage>
        <taxon>Eukaryota</taxon>
        <taxon>Viridiplantae</taxon>
        <taxon>Chlorophyta</taxon>
        <taxon>core chlorophytes</taxon>
        <taxon>Chlorophyceae</taxon>
        <taxon>CS clade</taxon>
        <taxon>Chlamydomonadales</taxon>
        <taxon>Chlamydomonadaceae</taxon>
        <taxon>Chlamydomonas</taxon>
    </lineage>
</organism>
<dbReference type="CDD" id="cd05282">
    <property type="entry name" value="ETR_like"/>
    <property type="match status" value="1"/>
</dbReference>
<dbReference type="InterPro" id="IPR013154">
    <property type="entry name" value="ADH-like_N"/>
</dbReference>
<dbReference type="InterPro" id="IPR036291">
    <property type="entry name" value="NAD(P)-bd_dom_sf"/>
</dbReference>
<dbReference type="SMART" id="SM00829">
    <property type="entry name" value="PKS_ER"/>
    <property type="match status" value="1"/>
</dbReference>
<feature type="domain" description="Enoyl reductase (ER)" evidence="3">
    <location>
        <begin position="18"/>
        <end position="341"/>
    </location>
</feature>
<protein>
    <recommendedName>
        <fullName evidence="3">Enoyl reductase (ER) domain-containing protein</fullName>
    </recommendedName>
</protein>
<dbReference type="PANTHER" id="PTHR48106">
    <property type="entry name" value="QUINONE OXIDOREDUCTASE PIG3-RELATED"/>
    <property type="match status" value="1"/>
</dbReference>
<dbReference type="SUPFAM" id="SSF50129">
    <property type="entry name" value="GroES-like"/>
    <property type="match status" value="1"/>
</dbReference>
<dbReference type="PANTHER" id="PTHR48106:SF2">
    <property type="entry name" value="ZN2+-BINDING DEHYDROGENASE"/>
    <property type="match status" value="1"/>
</dbReference>
<proteinExistence type="predicted"/>
<dbReference type="InterPro" id="IPR013149">
    <property type="entry name" value="ADH-like_C"/>
</dbReference>
<dbReference type="Gene3D" id="3.90.180.10">
    <property type="entry name" value="Medium-chain alcohol dehydrogenases, catalytic domain"/>
    <property type="match status" value="1"/>
</dbReference>
<dbReference type="Gene3D" id="3.40.50.720">
    <property type="entry name" value="NAD(P)-binding Rossmann-like Domain"/>
    <property type="match status" value="1"/>
</dbReference>
<dbReference type="EMBL" id="HBFB01017762">
    <property type="protein sequence ID" value="CAD8681142.1"/>
    <property type="molecule type" value="Transcribed_RNA"/>
</dbReference>
<dbReference type="SUPFAM" id="SSF51735">
    <property type="entry name" value="NAD(P)-binding Rossmann-fold domains"/>
    <property type="match status" value="1"/>
</dbReference>
<evidence type="ECO:0000256" key="2">
    <source>
        <dbReference type="ARBA" id="ARBA00023002"/>
    </source>
</evidence>